<feature type="compositionally biased region" description="Low complexity" evidence="1">
    <location>
        <begin position="289"/>
        <end position="298"/>
    </location>
</feature>
<feature type="region of interest" description="Disordered" evidence="1">
    <location>
        <begin position="1"/>
        <end position="91"/>
    </location>
</feature>
<organism evidence="2 3">
    <name type="scientific">Panagrolaimus superbus</name>
    <dbReference type="NCBI Taxonomy" id="310955"/>
    <lineage>
        <taxon>Eukaryota</taxon>
        <taxon>Metazoa</taxon>
        <taxon>Ecdysozoa</taxon>
        <taxon>Nematoda</taxon>
        <taxon>Chromadorea</taxon>
        <taxon>Rhabditida</taxon>
        <taxon>Tylenchina</taxon>
        <taxon>Panagrolaimomorpha</taxon>
        <taxon>Panagrolaimoidea</taxon>
        <taxon>Panagrolaimidae</taxon>
        <taxon>Panagrolaimus</taxon>
    </lineage>
</organism>
<evidence type="ECO:0000313" key="2">
    <source>
        <dbReference type="Proteomes" id="UP000887577"/>
    </source>
</evidence>
<feature type="region of interest" description="Disordered" evidence="1">
    <location>
        <begin position="204"/>
        <end position="257"/>
    </location>
</feature>
<dbReference type="WBParaSite" id="PSU_v2.g431.t1">
    <property type="protein sequence ID" value="PSU_v2.g431.t1"/>
    <property type="gene ID" value="PSU_v2.g431"/>
</dbReference>
<accession>A0A914YUL0</accession>
<dbReference type="Proteomes" id="UP000887577">
    <property type="component" value="Unplaced"/>
</dbReference>
<evidence type="ECO:0000256" key="1">
    <source>
        <dbReference type="SAM" id="MobiDB-lite"/>
    </source>
</evidence>
<evidence type="ECO:0000313" key="3">
    <source>
        <dbReference type="WBParaSite" id="PSU_v2.g431.t1"/>
    </source>
</evidence>
<feature type="compositionally biased region" description="Acidic residues" evidence="1">
    <location>
        <begin position="300"/>
        <end position="320"/>
    </location>
</feature>
<proteinExistence type="predicted"/>
<feature type="compositionally biased region" description="Basic and acidic residues" evidence="1">
    <location>
        <begin position="214"/>
        <end position="230"/>
    </location>
</feature>
<name>A0A914YUL0_9BILA</name>
<sequence>MASEESYLLDQGNNNESPLHDSSENGDDMDASSSNNIDKTELAKIRREKDKLRARERRKRENDDAKKERREKCRLAQAQRRKDETAEQREHRLAVDRERAKKRRLKESEEEKQQRLEMNRIRTAIRRRGTVDTALDALKIFNDDPEVKDLLKIPGNRVIQLESSDDPTRITIGVVNEADESIFYKLVVYRKETDEQKQLRLERGRQYAAKRRRQETSEQRQRRLERERNSVRRRRQKNNNVAATTATSSSSRQGSITTTITEYDIENIDQSSDIFEDNVEEIELDALNSLSPSNSISPQLDDDDGVDNPLTPDDDQDNLEEPQSNIYSENEIPAASTSADLLSNINGYLFGNPPLSVPSFSTNEVSSSMLDFSQIYSHVLHPSTSSIADNWSSTENLLLKDKSDMYLMQNLGLDTSTSPSFFNNLPQPQPLQPSNSFFQNSAPADDPTNPMTIGMLLRNLSNTQQAMDNSSFNPSPFGSHSLLNATGLGGICASPSAVNMFNSFDSRIDTLLGSTNVIGQNYFQQPSTSISGLPSVSEADECIIDSEVLNIGLQVSSAGLESIYNCLQSQQAEDNNIIGNPNSEPKDVILQHQQQQQQQRQQRSWLHFNKIVQNSFDSFILLLEATVIELIQDGAQQLDTTEILSPCPDMSIIPNSGLHLVVSAFLLEAQDHRLKNYYYTSIDRLLKIRQHFDPLKLYGSEEDDRCAWSEMYDTLRSLHIEVMKCLWEKVKIDCIDTVLFNAVERAELAIKRIQNRRGFVSIDRTLTFLDLALIELLDLIDHIAQITWIVFPSLARERAEIHNNPTFRLYHKIP</sequence>
<keyword evidence="2" id="KW-1185">Reference proteome</keyword>
<dbReference type="AlphaFoldDB" id="A0A914YUL0"/>
<feature type="region of interest" description="Disordered" evidence="1">
    <location>
        <begin position="289"/>
        <end position="321"/>
    </location>
</feature>
<feature type="compositionally biased region" description="Basic and acidic residues" evidence="1">
    <location>
        <begin position="38"/>
        <end position="91"/>
    </location>
</feature>
<protein>
    <submittedName>
        <fullName evidence="3">BZIP domain-containing protein</fullName>
    </submittedName>
</protein>
<feature type="compositionally biased region" description="Low complexity" evidence="1">
    <location>
        <begin position="238"/>
        <end position="257"/>
    </location>
</feature>
<reference evidence="3" key="1">
    <citation type="submission" date="2022-11" db="UniProtKB">
        <authorList>
            <consortium name="WormBaseParasite"/>
        </authorList>
    </citation>
    <scope>IDENTIFICATION</scope>
</reference>